<dbReference type="KEGG" id="tet:TTHERM_00300640"/>
<dbReference type="eggNOG" id="KOG1575">
    <property type="taxonomic scope" value="Eukaryota"/>
</dbReference>
<evidence type="ECO:0000256" key="1">
    <source>
        <dbReference type="ARBA" id="ARBA00006515"/>
    </source>
</evidence>
<proteinExistence type="inferred from homology"/>
<gene>
    <name evidence="5" type="ORF">TTHERM_00300640</name>
</gene>
<sequence length="347" mass="39733">MEYRILGDTGLKVSAISFGNYLNSDKPDWQERTNQLVKKAHELGINFFDTAEVYGWGEGEKQLGIALKQLNVPREDLVISTKLFWAVPDLKVNRTGLSRKHIVEGLNNSLAKLQLDYVDLVFCHRFDDETPLEEVCRTFDCIVKSGKAHYWGTSEWSAANIFEAYMVCEKYNLIKPVMEQPQYNILVRERFEKEYGRLFDKYRMGSTVWSPLAGGLLTGKYNNGIPDSECRAKTFSDDPMIQEYIQEYLGEANKAKFISIFQRFGEVAKKIGCTQAQLAMAWVLKNKDVSSAITSASSVLQLEDTVKSLKFISLITDEIEKEINEIFDTQPKPEPCMRTWGMKPPRR</sequence>
<dbReference type="GeneID" id="7832420"/>
<keyword evidence="2" id="KW-0521">NADP</keyword>
<dbReference type="Pfam" id="PF00248">
    <property type="entry name" value="Aldo_ket_red"/>
    <property type="match status" value="1"/>
</dbReference>
<dbReference type="STRING" id="312017.I7MAD0"/>
<accession>I7MAD0</accession>
<dbReference type="HOGENOM" id="CLU_023205_2_0_1"/>
<dbReference type="PANTHER" id="PTHR43150">
    <property type="entry name" value="HYPERKINETIC, ISOFORM M"/>
    <property type="match status" value="1"/>
</dbReference>
<dbReference type="InterPro" id="IPR023210">
    <property type="entry name" value="NADP_OxRdtase_dom"/>
</dbReference>
<dbReference type="OMA" id="ARIRSCD"/>
<organism evidence="5 6">
    <name type="scientific">Tetrahymena thermophila (strain SB210)</name>
    <dbReference type="NCBI Taxonomy" id="312017"/>
    <lineage>
        <taxon>Eukaryota</taxon>
        <taxon>Sar</taxon>
        <taxon>Alveolata</taxon>
        <taxon>Ciliophora</taxon>
        <taxon>Intramacronucleata</taxon>
        <taxon>Oligohymenophorea</taxon>
        <taxon>Hymenostomatida</taxon>
        <taxon>Tetrahymenina</taxon>
        <taxon>Tetrahymenidae</taxon>
        <taxon>Tetrahymena</taxon>
    </lineage>
</organism>
<protein>
    <submittedName>
        <fullName evidence="5">Aldo/keto reductase family oxidoreductase</fullName>
    </submittedName>
</protein>
<keyword evidence="3" id="KW-0560">Oxidoreductase</keyword>
<comment type="similarity">
    <text evidence="1">Belongs to the shaker potassium channel beta subunit family.</text>
</comment>
<dbReference type="PRINTS" id="PR01577">
    <property type="entry name" value="KCNABCHANNEL"/>
</dbReference>
<feature type="domain" description="NADP-dependent oxidoreductase" evidence="4">
    <location>
        <begin position="28"/>
        <end position="320"/>
    </location>
</feature>
<evidence type="ECO:0000259" key="4">
    <source>
        <dbReference type="Pfam" id="PF00248"/>
    </source>
</evidence>
<dbReference type="RefSeq" id="XP_001024591.1">
    <property type="nucleotide sequence ID" value="XM_001024591.3"/>
</dbReference>
<dbReference type="GO" id="GO:0016491">
    <property type="term" value="F:oxidoreductase activity"/>
    <property type="evidence" value="ECO:0007669"/>
    <property type="project" value="UniProtKB-KW"/>
</dbReference>
<name>I7MAD0_TETTS</name>
<evidence type="ECO:0000256" key="3">
    <source>
        <dbReference type="ARBA" id="ARBA00023002"/>
    </source>
</evidence>
<dbReference type="PANTHER" id="PTHR43150:SF2">
    <property type="entry name" value="HYPERKINETIC, ISOFORM M"/>
    <property type="match status" value="1"/>
</dbReference>
<dbReference type="InterPro" id="IPR005399">
    <property type="entry name" value="K_chnl_volt-dep_bsu_KCNAB-rel"/>
</dbReference>
<reference evidence="6" key="1">
    <citation type="journal article" date="2006" name="PLoS Biol.">
        <title>Macronuclear genome sequence of the ciliate Tetrahymena thermophila, a model eukaryote.</title>
        <authorList>
            <person name="Eisen J.A."/>
            <person name="Coyne R.S."/>
            <person name="Wu M."/>
            <person name="Wu D."/>
            <person name="Thiagarajan M."/>
            <person name="Wortman J.R."/>
            <person name="Badger J.H."/>
            <person name="Ren Q."/>
            <person name="Amedeo P."/>
            <person name="Jones K.M."/>
            <person name="Tallon L.J."/>
            <person name="Delcher A.L."/>
            <person name="Salzberg S.L."/>
            <person name="Silva J.C."/>
            <person name="Haas B.J."/>
            <person name="Majoros W.H."/>
            <person name="Farzad M."/>
            <person name="Carlton J.M."/>
            <person name="Smith R.K. Jr."/>
            <person name="Garg J."/>
            <person name="Pearlman R.E."/>
            <person name="Karrer K.M."/>
            <person name="Sun L."/>
            <person name="Manning G."/>
            <person name="Elde N.C."/>
            <person name="Turkewitz A.P."/>
            <person name="Asai D.J."/>
            <person name="Wilkes D.E."/>
            <person name="Wang Y."/>
            <person name="Cai H."/>
            <person name="Collins K."/>
            <person name="Stewart B.A."/>
            <person name="Lee S.R."/>
            <person name="Wilamowska K."/>
            <person name="Weinberg Z."/>
            <person name="Ruzzo W.L."/>
            <person name="Wloga D."/>
            <person name="Gaertig J."/>
            <person name="Frankel J."/>
            <person name="Tsao C.-C."/>
            <person name="Gorovsky M.A."/>
            <person name="Keeling P.J."/>
            <person name="Waller R.F."/>
            <person name="Patron N.J."/>
            <person name="Cherry J.M."/>
            <person name="Stover N.A."/>
            <person name="Krieger C.J."/>
            <person name="del Toro C."/>
            <person name="Ryder H.F."/>
            <person name="Williamson S.C."/>
            <person name="Barbeau R.A."/>
            <person name="Hamilton E.P."/>
            <person name="Orias E."/>
        </authorList>
    </citation>
    <scope>NUCLEOTIDE SEQUENCE [LARGE SCALE GENOMIC DNA]</scope>
    <source>
        <strain evidence="6">SB210</strain>
    </source>
</reference>
<dbReference type="Proteomes" id="UP000009168">
    <property type="component" value="Unassembled WGS sequence"/>
</dbReference>
<dbReference type="OrthoDB" id="2310150at2759"/>
<dbReference type="FunCoup" id="I7MAD0">
    <property type="interactions" value="29"/>
</dbReference>
<dbReference type="SUPFAM" id="SSF51430">
    <property type="entry name" value="NAD(P)-linked oxidoreductase"/>
    <property type="match status" value="1"/>
</dbReference>
<dbReference type="EMBL" id="GG662449">
    <property type="protein sequence ID" value="EAS04346.1"/>
    <property type="molecule type" value="Genomic_DNA"/>
</dbReference>
<dbReference type="Gene3D" id="3.20.20.100">
    <property type="entry name" value="NADP-dependent oxidoreductase domain"/>
    <property type="match status" value="1"/>
</dbReference>
<evidence type="ECO:0000313" key="6">
    <source>
        <dbReference type="Proteomes" id="UP000009168"/>
    </source>
</evidence>
<dbReference type="AlphaFoldDB" id="I7MAD0"/>
<keyword evidence="6" id="KW-1185">Reference proteome</keyword>
<dbReference type="InterPro" id="IPR036812">
    <property type="entry name" value="NAD(P)_OxRdtase_dom_sf"/>
</dbReference>
<evidence type="ECO:0000313" key="5">
    <source>
        <dbReference type="EMBL" id="EAS04346.1"/>
    </source>
</evidence>
<evidence type="ECO:0000256" key="2">
    <source>
        <dbReference type="ARBA" id="ARBA00022857"/>
    </source>
</evidence>
<dbReference type="InParanoid" id="I7MAD0"/>